<organism evidence="1 2">
    <name type="scientific">Parasedimentitalea denitrificans</name>
    <dbReference type="NCBI Taxonomy" id="2211118"/>
    <lineage>
        <taxon>Bacteria</taxon>
        <taxon>Pseudomonadati</taxon>
        <taxon>Pseudomonadota</taxon>
        <taxon>Alphaproteobacteria</taxon>
        <taxon>Rhodobacterales</taxon>
        <taxon>Paracoccaceae</taxon>
        <taxon>Parasedimentitalea</taxon>
    </lineage>
</organism>
<name>A0ABX0W4V8_9RHOB</name>
<accession>A0ABX0W4V8</accession>
<feature type="non-terminal residue" evidence="1">
    <location>
        <position position="1"/>
    </location>
</feature>
<dbReference type="Proteomes" id="UP001429564">
    <property type="component" value="Unassembled WGS sequence"/>
</dbReference>
<reference evidence="1 2" key="1">
    <citation type="submission" date="2018-05" db="EMBL/GenBank/DDBJ databases">
        <authorList>
            <person name="Zhang Y.-J."/>
        </authorList>
    </citation>
    <scope>NUCLEOTIDE SEQUENCE [LARGE SCALE GENOMIC DNA]</scope>
    <source>
        <strain evidence="1 2">CY04</strain>
    </source>
</reference>
<evidence type="ECO:0000313" key="1">
    <source>
        <dbReference type="EMBL" id="NIZ59854.1"/>
    </source>
</evidence>
<keyword evidence="2" id="KW-1185">Reference proteome</keyword>
<comment type="caution">
    <text evidence="1">The sequence shown here is derived from an EMBL/GenBank/DDBJ whole genome shotgun (WGS) entry which is preliminary data.</text>
</comment>
<dbReference type="EMBL" id="QHLQ01000002">
    <property type="protein sequence ID" value="NIZ59854.1"/>
    <property type="molecule type" value="Genomic_DNA"/>
</dbReference>
<gene>
    <name evidence="1" type="ORF">DL239_02565</name>
</gene>
<evidence type="ECO:0000313" key="2">
    <source>
        <dbReference type="Proteomes" id="UP001429564"/>
    </source>
</evidence>
<protein>
    <submittedName>
        <fullName evidence="1">Uncharacterized protein</fullName>
    </submittedName>
</protein>
<sequence length="91" mass="10544">STQKALIQLLQNHVPEFVQQQCPTTTNSIIQQHDKDLNGPLTPPQRLRLTLIIQRQGRQSCARNWRTIGKSLTAERQRLIRGRNQKQTHDP</sequence>
<proteinExistence type="predicted"/>